<dbReference type="Pfam" id="PF02589">
    <property type="entry name" value="LUD_dom"/>
    <property type="match status" value="1"/>
</dbReference>
<dbReference type="OrthoDB" id="9794187at2"/>
<dbReference type="Proteomes" id="UP000292685">
    <property type="component" value="Unassembled WGS sequence"/>
</dbReference>
<dbReference type="PANTHER" id="PTHR43682">
    <property type="entry name" value="LACTATE UTILIZATION PROTEIN C"/>
    <property type="match status" value="1"/>
</dbReference>
<dbReference type="AlphaFoldDB" id="A0A4Q8AIU4"/>
<name>A0A4Q8AIU4_9MICC</name>
<dbReference type="EMBL" id="SHLA01000001">
    <property type="protein sequence ID" value="RZU63679.1"/>
    <property type="molecule type" value="Genomic_DNA"/>
</dbReference>
<accession>A0A4Q8AIU4</accession>
<protein>
    <submittedName>
        <fullName evidence="2">L-lactate dehydrogenase complex protein LldG</fullName>
    </submittedName>
</protein>
<comment type="caution">
    <text evidence="2">The sequence shown here is derived from an EMBL/GenBank/DDBJ whole genome shotgun (WGS) entry which is preliminary data.</text>
</comment>
<reference evidence="2 3" key="1">
    <citation type="submission" date="2019-02" db="EMBL/GenBank/DDBJ databases">
        <title>Sequencing the genomes of 1000 actinobacteria strains.</title>
        <authorList>
            <person name="Klenk H.-P."/>
        </authorList>
    </citation>
    <scope>NUCLEOTIDE SEQUENCE [LARGE SCALE GENOMIC DNA]</scope>
    <source>
        <strain evidence="2 3">DSM 17364</strain>
    </source>
</reference>
<keyword evidence="3" id="KW-1185">Reference proteome</keyword>
<dbReference type="PANTHER" id="PTHR43682:SF1">
    <property type="entry name" value="LACTATE UTILIZATION PROTEIN C"/>
    <property type="match status" value="1"/>
</dbReference>
<dbReference type="InterPro" id="IPR037171">
    <property type="entry name" value="NagB/RpiA_transferase-like"/>
</dbReference>
<proteinExistence type="predicted"/>
<dbReference type="Gene3D" id="3.40.50.10420">
    <property type="entry name" value="NagB/RpiA/CoA transferase-like"/>
    <property type="match status" value="1"/>
</dbReference>
<dbReference type="InterPro" id="IPR024185">
    <property type="entry name" value="FTHF_cligase-like_sf"/>
</dbReference>
<evidence type="ECO:0000259" key="1">
    <source>
        <dbReference type="Pfam" id="PF02589"/>
    </source>
</evidence>
<dbReference type="SUPFAM" id="SSF100950">
    <property type="entry name" value="NagB/RpiA/CoA transferase-like"/>
    <property type="match status" value="1"/>
</dbReference>
<gene>
    <name evidence="2" type="ORF">EV380_3303</name>
</gene>
<feature type="domain" description="LUD" evidence="1">
    <location>
        <begin position="40"/>
        <end position="207"/>
    </location>
</feature>
<evidence type="ECO:0000313" key="2">
    <source>
        <dbReference type="EMBL" id="RZU63679.1"/>
    </source>
</evidence>
<evidence type="ECO:0000313" key="3">
    <source>
        <dbReference type="Proteomes" id="UP000292685"/>
    </source>
</evidence>
<organism evidence="2 3">
    <name type="scientific">Zhihengliuella halotolerans</name>
    <dbReference type="NCBI Taxonomy" id="370736"/>
    <lineage>
        <taxon>Bacteria</taxon>
        <taxon>Bacillati</taxon>
        <taxon>Actinomycetota</taxon>
        <taxon>Actinomycetes</taxon>
        <taxon>Micrococcales</taxon>
        <taxon>Micrococcaceae</taxon>
        <taxon>Zhihengliuella</taxon>
    </lineage>
</organism>
<dbReference type="RefSeq" id="WP_130452006.1">
    <property type="nucleotide sequence ID" value="NZ_SHLA01000001.1"/>
</dbReference>
<dbReference type="InterPro" id="IPR003741">
    <property type="entry name" value="LUD_dom"/>
</dbReference>
<sequence length="210" mass="22048">MSARDEIMSRIRTALSDAPAAPEVQRTYRRTSELTREQLIEQLVDRLVDYKARVDVVPAAEAAAAIAARLAAASSYVVPAGLDEAWLAAVPAGARRIVDSPEQPTSVADLDAIDAVVTASAVSVSESGTIILDGSAAQGRRAISLVPDTHVCVVAASSIVQLLPEALPRLDISRPQTWISGPSATSDIELERVEGVHGPRNLAVVILADA</sequence>